<gene>
    <name evidence="2" type="primary">RE1_616</name>
    <name evidence="2" type="ORF">CK203_024966</name>
</gene>
<dbReference type="InterPro" id="IPR043502">
    <property type="entry name" value="DNA/RNA_pol_sf"/>
</dbReference>
<evidence type="ECO:0000313" key="2">
    <source>
        <dbReference type="EMBL" id="RVX04805.1"/>
    </source>
</evidence>
<name>A0A438J761_VITVI</name>
<dbReference type="AlphaFoldDB" id="A0A438J761"/>
<dbReference type="SUPFAM" id="SSF56672">
    <property type="entry name" value="DNA/RNA polymerases"/>
    <property type="match status" value="1"/>
</dbReference>
<accession>A0A438J761</accession>
<feature type="domain" description="Reverse transcriptase Ty1/copia-type" evidence="1">
    <location>
        <begin position="16"/>
        <end position="148"/>
    </location>
</feature>
<evidence type="ECO:0000259" key="1">
    <source>
        <dbReference type="Pfam" id="PF07727"/>
    </source>
</evidence>
<evidence type="ECO:0000313" key="3">
    <source>
        <dbReference type="Proteomes" id="UP000288805"/>
    </source>
</evidence>
<dbReference type="PANTHER" id="PTHR11439:SF498">
    <property type="entry name" value="DNAK FAMILY PROTEIN"/>
    <property type="match status" value="1"/>
</dbReference>
<proteinExistence type="predicted"/>
<dbReference type="PANTHER" id="PTHR11439">
    <property type="entry name" value="GAG-POL-RELATED RETROTRANSPOSON"/>
    <property type="match status" value="1"/>
</dbReference>
<sequence length="246" mass="27802">MTLTLRFHYEGESLAANTVCKLQKSLYGLKQASHQWFSKFSTVLIDEGFVQFVADNTLFVKLANNNFIALLVYVDDIIIASNNQECIDQLKRFLDSHFKLKDLGNLKYFLGLEVAKSNKRIMLSQHHYALQLLLDVGVLGCKTRKTPMDPSVKLSKDDSELLKDSNTYKRLIGKLLYLTVTKPDLAYSVGSLSQFLAQPRVPHMQVVCHVLPYIRATVGLGLFYSSSTLVKLKRFAESDWASSPDT</sequence>
<dbReference type="Pfam" id="PF07727">
    <property type="entry name" value="RVT_2"/>
    <property type="match status" value="1"/>
</dbReference>
<organism evidence="2 3">
    <name type="scientific">Vitis vinifera</name>
    <name type="common">Grape</name>
    <dbReference type="NCBI Taxonomy" id="29760"/>
    <lineage>
        <taxon>Eukaryota</taxon>
        <taxon>Viridiplantae</taxon>
        <taxon>Streptophyta</taxon>
        <taxon>Embryophyta</taxon>
        <taxon>Tracheophyta</taxon>
        <taxon>Spermatophyta</taxon>
        <taxon>Magnoliopsida</taxon>
        <taxon>eudicotyledons</taxon>
        <taxon>Gunneridae</taxon>
        <taxon>Pentapetalae</taxon>
        <taxon>rosids</taxon>
        <taxon>Vitales</taxon>
        <taxon>Vitaceae</taxon>
        <taxon>Viteae</taxon>
        <taxon>Vitis</taxon>
    </lineage>
</organism>
<protein>
    <submittedName>
        <fullName evidence="2">Retrovirus-related Pol polyprotein from transposon RE1</fullName>
    </submittedName>
</protein>
<reference evidence="2 3" key="1">
    <citation type="journal article" date="2018" name="PLoS Genet.">
        <title>Population sequencing reveals clonal diversity and ancestral inbreeding in the grapevine cultivar Chardonnay.</title>
        <authorList>
            <person name="Roach M.J."/>
            <person name="Johnson D.L."/>
            <person name="Bohlmann J."/>
            <person name="van Vuuren H.J."/>
            <person name="Jones S.J."/>
            <person name="Pretorius I.S."/>
            <person name="Schmidt S.A."/>
            <person name="Borneman A.R."/>
        </authorList>
    </citation>
    <scope>NUCLEOTIDE SEQUENCE [LARGE SCALE GENOMIC DNA]</scope>
    <source>
        <strain evidence="3">cv. Chardonnay</strain>
        <tissue evidence="2">Leaf</tissue>
    </source>
</reference>
<dbReference type="Proteomes" id="UP000288805">
    <property type="component" value="Unassembled WGS sequence"/>
</dbReference>
<dbReference type="EMBL" id="QGNW01000059">
    <property type="protein sequence ID" value="RVX04805.1"/>
    <property type="molecule type" value="Genomic_DNA"/>
</dbReference>
<dbReference type="InterPro" id="IPR013103">
    <property type="entry name" value="RVT_2"/>
</dbReference>
<comment type="caution">
    <text evidence="2">The sequence shown here is derived from an EMBL/GenBank/DDBJ whole genome shotgun (WGS) entry which is preliminary data.</text>
</comment>